<dbReference type="AlphaFoldDB" id="A0A1S3IEC1"/>
<dbReference type="GO" id="GO:0019213">
    <property type="term" value="F:deacetylase activity"/>
    <property type="evidence" value="ECO:0007669"/>
    <property type="project" value="InterPro"/>
</dbReference>
<dbReference type="InterPro" id="IPR006680">
    <property type="entry name" value="Amidohydro-rel"/>
</dbReference>
<dbReference type="PANTHER" id="PTHR42717:SF1">
    <property type="entry name" value="IMIDAZOLONEPROPIONASE AND RELATED AMIDOHYDROLASES"/>
    <property type="match status" value="1"/>
</dbReference>
<dbReference type="InterPro" id="IPR032466">
    <property type="entry name" value="Metal_Hydrolase"/>
</dbReference>
<dbReference type="SUPFAM" id="SSF51556">
    <property type="entry name" value="Metallo-dependent hydrolases"/>
    <property type="match status" value="1"/>
</dbReference>
<protein>
    <submittedName>
        <fullName evidence="3">Uncharacterized protein LOC106163459 isoform X1</fullName>
    </submittedName>
</protein>
<feature type="domain" description="Amidohydrolase-related" evidence="1">
    <location>
        <begin position="289"/>
        <end position="362"/>
    </location>
</feature>
<dbReference type="Gene3D" id="2.30.40.10">
    <property type="entry name" value="Urease, subunit C, domain 1"/>
    <property type="match status" value="1"/>
</dbReference>
<dbReference type="NCBIfam" id="NF006689">
    <property type="entry name" value="PRK09237.1"/>
    <property type="match status" value="1"/>
</dbReference>
<sequence>MEVDLIIRGGRVIDPANNIDDILDVAVKDGKIAALGANLQVESTTSEYDASGLLVTPGLIDLHVHVYEYSTPLGVNPDTSCLARGVTTVVDAGSAGCGTFPGLRKYIAEKSKTRVLAFLHISAHGLAAFGCAAGKSTGGECDAIQHLDVQGCLDTVEQNRDLIVGIKIRLTANVADQGRNEHEAYRRALEVSEKTGLPLMTHHTISTVPLHSEDAKELSCPGSLKKGDIYTHSFHSFSSSIVDQATKKIDPGVWLAKKRGVIFDVGHGQGSFAWWVAESCAEQNFWPDVISTDLHSGNTMGPAYDLPIVMSKFYHIGMPILEVVKAVTATPAAAVGASDQIGSLSVGSCADITVLREKVVDLELEDTIGEVREVKKLLQPVAVWREGMTHAVTSPPEPFPNKAILADMMKSAHILANM</sequence>
<dbReference type="InterPro" id="IPR020043">
    <property type="entry name" value="Deacetylase_Atu3266-like"/>
</dbReference>
<dbReference type="PANTHER" id="PTHR42717">
    <property type="entry name" value="DIHYDROOROTASE-RELATED"/>
    <property type="match status" value="1"/>
</dbReference>
<dbReference type="KEGG" id="lak:106163459"/>
<name>A0A1S3IEC1_LINAN</name>
<proteinExistence type="predicted"/>
<dbReference type="InterPro" id="IPR011059">
    <property type="entry name" value="Metal-dep_hydrolase_composite"/>
</dbReference>
<dbReference type="PIRSF" id="PIRSF039004">
    <property type="entry name" value="ADE_EF_0837"/>
    <property type="match status" value="1"/>
</dbReference>
<dbReference type="GO" id="GO:0016810">
    <property type="term" value="F:hydrolase activity, acting on carbon-nitrogen (but not peptide) bonds"/>
    <property type="evidence" value="ECO:0007669"/>
    <property type="project" value="InterPro"/>
</dbReference>
<dbReference type="OrthoDB" id="194468at2759"/>
<dbReference type="Pfam" id="PF01979">
    <property type="entry name" value="Amidohydro_1"/>
    <property type="match status" value="1"/>
</dbReference>
<organism evidence="2 3">
    <name type="scientific">Lingula anatina</name>
    <name type="common">Brachiopod</name>
    <name type="synonym">Lingula unguis</name>
    <dbReference type="NCBI Taxonomy" id="7574"/>
    <lineage>
        <taxon>Eukaryota</taxon>
        <taxon>Metazoa</taxon>
        <taxon>Spiralia</taxon>
        <taxon>Lophotrochozoa</taxon>
        <taxon>Brachiopoda</taxon>
        <taxon>Linguliformea</taxon>
        <taxon>Lingulata</taxon>
        <taxon>Lingulida</taxon>
        <taxon>Linguloidea</taxon>
        <taxon>Lingulidae</taxon>
        <taxon>Lingula</taxon>
    </lineage>
</organism>
<gene>
    <name evidence="3" type="primary">LOC106163459</name>
</gene>
<dbReference type="InParanoid" id="A0A1S3IEC1"/>
<keyword evidence="2" id="KW-1185">Reference proteome</keyword>
<reference evidence="3" key="1">
    <citation type="submission" date="2025-08" db="UniProtKB">
        <authorList>
            <consortium name="RefSeq"/>
        </authorList>
    </citation>
    <scope>IDENTIFICATION</scope>
    <source>
        <tissue evidence="3">Gonads</tissue>
    </source>
</reference>
<evidence type="ECO:0000313" key="2">
    <source>
        <dbReference type="Proteomes" id="UP000085678"/>
    </source>
</evidence>
<evidence type="ECO:0000313" key="3">
    <source>
        <dbReference type="RefSeq" id="XP_013396503.1"/>
    </source>
</evidence>
<dbReference type="RefSeq" id="XP_013396503.1">
    <property type="nucleotide sequence ID" value="XM_013541049.1"/>
</dbReference>
<dbReference type="OMA" id="IGNNPPN"/>
<accession>A0A1S3IEC1</accession>
<dbReference type="SUPFAM" id="SSF51338">
    <property type="entry name" value="Composite domain of metallo-dependent hydrolases"/>
    <property type="match status" value="1"/>
</dbReference>
<evidence type="ECO:0000259" key="1">
    <source>
        <dbReference type="Pfam" id="PF01979"/>
    </source>
</evidence>
<dbReference type="STRING" id="7574.A0A1S3IEC1"/>
<dbReference type="GeneID" id="106163459"/>
<dbReference type="Gene3D" id="3.20.20.140">
    <property type="entry name" value="Metal-dependent hydrolases"/>
    <property type="match status" value="1"/>
</dbReference>
<dbReference type="Proteomes" id="UP000085678">
    <property type="component" value="Unplaced"/>
</dbReference>